<proteinExistence type="predicted"/>
<gene>
    <name evidence="1" type="ORF">HLUCCA11_22320</name>
</gene>
<comment type="caution">
    <text evidence="1">The sequence shown here is derived from an EMBL/GenBank/DDBJ whole genome shotgun (WGS) entry which is preliminary data.</text>
</comment>
<sequence length="51" mass="5512">MALVGARARLADVALATDYYRWHDFGLTFAAVESLTAGYDSFPRGALGYAL</sequence>
<dbReference type="AlphaFoldDB" id="A0A0P7ZQN5"/>
<accession>A0A0P7ZQN5</accession>
<dbReference type="EMBL" id="LJZR01000069">
    <property type="protein sequence ID" value="KPQ32099.1"/>
    <property type="molecule type" value="Genomic_DNA"/>
</dbReference>
<evidence type="ECO:0000313" key="1">
    <source>
        <dbReference type="EMBL" id="KPQ32099.1"/>
    </source>
</evidence>
<dbReference type="Proteomes" id="UP000050465">
    <property type="component" value="Unassembled WGS sequence"/>
</dbReference>
<name>A0A0P7ZQN5_9CYAN</name>
<evidence type="ECO:0000313" key="2">
    <source>
        <dbReference type="Proteomes" id="UP000050465"/>
    </source>
</evidence>
<protein>
    <submittedName>
        <fullName evidence="1">Uncharacterized protein</fullName>
    </submittedName>
</protein>
<reference evidence="1 2" key="1">
    <citation type="submission" date="2015-09" db="EMBL/GenBank/DDBJ databases">
        <title>Identification and resolution of microdiversity through metagenomic sequencing of parallel consortia.</title>
        <authorList>
            <person name="Nelson W.C."/>
            <person name="Romine M.F."/>
            <person name="Lindemann S.R."/>
        </authorList>
    </citation>
    <scope>NUCLEOTIDE SEQUENCE [LARGE SCALE GENOMIC DNA]</scope>
    <source>
        <strain evidence="1">Ana</strain>
    </source>
</reference>
<organism evidence="1 2">
    <name type="scientific">Phormidesmis priestleyi Ana</name>
    <dbReference type="NCBI Taxonomy" id="1666911"/>
    <lineage>
        <taxon>Bacteria</taxon>
        <taxon>Bacillati</taxon>
        <taxon>Cyanobacteriota</taxon>
        <taxon>Cyanophyceae</taxon>
        <taxon>Leptolyngbyales</taxon>
        <taxon>Leptolyngbyaceae</taxon>
        <taxon>Phormidesmis</taxon>
    </lineage>
</organism>